<proteinExistence type="predicted"/>
<reference evidence="2" key="1">
    <citation type="journal article" date="2020" name="Nature">
        <title>Giant virus diversity and host interactions through global metagenomics.</title>
        <authorList>
            <person name="Schulz F."/>
            <person name="Roux S."/>
            <person name="Paez-Espino D."/>
            <person name="Jungbluth S."/>
            <person name="Walsh D.A."/>
            <person name="Denef V.J."/>
            <person name="McMahon K.D."/>
            <person name="Konstantinidis K.T."/>
            <person name="Eloe-Fadrosh E.A."/>
            <person name="Kyrpides N.C."/>
            <person name="Woyke T."/>
        </authorList>
    </citation>
    <scope>NUCLEOTIDE SEQUENCE</scope>
    <source>
        <strain evidence="2">GVMAG-S-ERX555907-102</strain>
    </source>
</reference>
<evidence type="ECO:0000313" key="2">
    <source>
        <dbReference type="EMBL" id="QHU22598.1"/>
    </source>
</evidence>
<sequence>MMHQVNNVLKSYNSFLITCFKYNKFSILLFSTATALGYLSLPHLEKYHKSVKEKSNNKPAAGDEPEAATDKVKESDKKNKKT</sequence>
<dbReference type="AlphaFoldDB" id="A0A6C0L269"/>
<dbReference type="EMBL" id="MN741012">
    <property type="protein sequence ID" value="QHU22598.1"/>
    <property type="molecule type" value="Genomic_DNA"/>
</dbReference>
<protein>
    <submittedName>
        <fullName evidence="2">Uncharacterized protein</fullName>
    </submittedName>
</protein>
<name>A0A6C0L269_9ZZZZ</name>
<feature type="region of interest" description="Disordered" evidence="1">
    <location>
        <begin position="49"/>
        <end position="82"/>
    </location>
</feature>
<accession>A0A6C0L269</accession>
<organism evidence="2">
    <name type="scientific">viral metagenome</name>
    <dbReference type="NCBI Taxonomy" id="1070528"/>
    <lineage>
        <taxon>unclassified sequences</taxon>
        <taxon>metagenomes</taxon>
        <taxon>organismal metagenomes</taxon>
    </lineage>
</organism>
<feature type="compositionally biased region" description="Basic and acidic residues" evidence="1">
    <location>
        <begin position="68"/>
        <end position="82"/>
    </location>
</feature>
<evidence type="ECO:0000256" key="1">
    <source>
        <dbReference type="SAM" id="MobiDB-lite"/>
    </source>
</evidence>